<sequence length="49" mass="5532">MPVPEGAEAMTSFSPDADWTFRMFFSILHLIETPSKILSLLRSDLSSCR</sequence>
<name>A0A0A9F8B8_ARUDO</name>
<reference evidence="1" key="2">
    <citation type="journal article" date="2015" name="Data Brief">
        <title>Shoot transcriptome of the giant reed, Arundo donax.</title>
        <authorList>
            <person name="Barrero R.A."/>
            <person name="Guerrero F.D."/>
            <person name="Moolhuijzen P."/>
            <person name="Goolsby J.A."/>
            <person name="Tidwell J."/>
            <person name="Bellgard S.E."/>
            <person name="Bellgard M.I."/>
        </authorList>
    </citation>
    <scope>NUCLEOTIDE SEQUENCE</scope>
    <source>
        <tissue evidence="1">Shoot tissue taken approximately 20 cm above the soil surface</tissue>
    </source>
</reference>
<proteinExistence type="predicted"/>
<organism evidence="1">
    <name type="scientific">Arundo donax</name>
    <name type="common">Giant reed</name>
    <name type="synonym">Donax arundinaceus</name>
    <dbReference type="NCBI Taxonomy" id="35708"/>
    <lineage>
        <taxon>Eukaryota</taxon>
        <taxon>Viridiplantae</taxon>
        <taxon>Streptophyta</taxon>
        <taxon>Embryophyta</taxon>
        <taxon>Tracheophyta</taxon>
        <taxon>Spermatophyta</taxon>
        <taxon>Magnoliopsida</taxon>
        <taxon>Liliopsida</taxon>
        <taxon>Poales</taxon>
        <taxon>Poaceae</taxon>
        <taxon>PACMAD clade</taxon>
        <taxon>Arundinoideae</taxon>
        <taxon>Arundineae</taxon>
        <taxon>Arundo</taxon>
    </lineage>
</organism>
<reference evidence="1" key="1">
    <citation type="submission" date="2014-09" db="EMBL/GenBank/DDBJ databases">
        <authorList>
            <person name="Magalhaes I.L.F."/>
            <person name="Oliveira U."/>
            <person name="Santos F.R."/>
            <person name="Vidigal T.H.D.A."/>
            <person name="Brescovit A.D."/>
            <person name="Santos A.J."/>
        </authorList>
    </citation>
    <scope>NUCLEOTIDE SEQUENCE</scope>
    <source>
        <tissue evidence="1">Shoot tissue taken approximately 20 cm above the soil surface</tissue>
    </source>
</reference>
<dbReference type="AlphaFoldDB" id="A0A0A9F8B8"/>
<evidence type="ECO:0000313" key="1">
    <source>
        <dbReference type="EMBL" id="JAE04498.1"/>
    </source>
</evidence>
<dbReference type="EMBL" id="GBRH01193398">
    <property type="protein sequence ID" value="JAE04498.1"/>
    <property type="molecule type" value="Transcribed_RNA"/>
</dbReference>
<accession>A0A0A9F8B8</accession>
<protein>
    <submittedName>
        <fullName evidence="1">Uncharacterized protein</fullName>
    </submittedName>
</protein>